<sequence length="553" mass="60838">MKGKITLLTIMIVAFGWNLRAQYTPELIQNINEFNLGSYPDDLIIINHKLFFTAKDQDHGYELRVYDGSPEKPGGVSLVKDITLADDPAYNEYSGSDITNIVDVDGVAYFIVRGGGLWKSDGTEAGTQLVSQFTSHTIMADRLMTNVNGTLYFIAGTPSSSALWKSDGTKDGTLFLHAIDPDHYGDGFEITEMIALNDLLIFVAEGSAGNTELWVSNSTSEGTFMLKEIKEGLDGSYPKGLTYHNGLIFFSADDGVNGRELWRTDGTPEGTQMAFDLEAGQWGSNPEQITSVNGNLYFSGNHDNLGGQLFKSDGTLRGTEFIEIKPEYKDPFYEPYPRNFVNLNGQVAFSAENSSTNSRDLWITNGISDGTHLIKQPAYSNRFYQPEEMVSDGANLFFRARSSSEGSELWISNGTDLGTLRMKDIYPGEKGSNPHNLILMGNGVFFAAEDDVFGVELWRSNLFTEAQLSVSENKINKNAAVIYPNPTSDVIKVKIDLKLVGSDYSITNLAGQTVLTGKLNSEITNIDINKLAGGLYLYKIAGEKGDGFKFLKK</sequence>
<evidence type="ECO:0000313" key="4">
    <source>
        <dbReference type="Proteomes" id="UP000257136"/>
    </source>
</evidence>
<dbReference type="OrthoDB" id="1489153at2"/>
<reference evidence="3 4" key="1">
    <citation type="submission" date="2018-08" db="EMBL/GenBank/DDBJ databases">
        <title>Genomic Encyclopedia of Archaeal and Bacterial Type Strains, Phase II (KMG-II): from individual species to whole genera.</title>
        <authorList>
            <person name="Goeker M."/>
        </authorList>
    </citation>
    <scope>NUCLEOTIDE SEQUENCE [LARGE SCALE GENOMIC DNA]</scope>
    <source>
        <strain evidence="3 4">DSM 100880</strain>
    </source>
</reference>
<keyword evidence="4" id="KW-1185">Reference proteome</keyword>
<organism evidence="3 4">
    <name type="scientific">Flavobacterium aquicola</name>
    <dbReference type="NCBI Taxonomy" id="1682742"/>
    <lineage>
        <taxon>Bacteria</taxon>
        <taxon>Pseudomonadati</taxon>
        <taxon>Bacteroidota</taxon>
        <taxon>Flavobacteriia</taxon>
        <taxon>Flavobacteriales</taxon>
        <taxon>Flavobacteriaceae</taxon>
        <taxon>Flavobacterium</taxon>
    </lineage>
</organism>
<gene>
    <name evidence="3" type="ORF">C8P67_101101</name>
</gene>
<keyword evidence="1" id="KW-0732">Signal</keyword>
<dbReference type="EMBL" id="QUNI01000001">
    <property type="protein sequence ID" value="REH01623.1"/>
    <property type="molecule type" value="Genomic_DNA"/>
</dbReference>
<dbReference type="InterPro" id="IPR030916">
    <property type="entry name" value="ELWxxDGT_rpt"/>
</dbReference>
<evidence type="ECO:0000313" key="3">
    <source>
        <dbReference type="EMBL" id="REH01623.1"/>
    </source>
</evidence>
<feature type="domain" description="Secretion system C-terminal sorting" evidence="2">
    <location>
        <begin position="482"/>
        <end position="545"/>
    </location>
</feature>
<name>A0A3E0ETU8_9FLAO</name>
<dbReference type="NCBIfam" id="TIGR04534">
    <property type="entry name" value="ELWxxDGT_rpt"/>
    <property type="match status" value="1"/>
</dbReference>
<protein>
    <submittedName>
        <fullName evidence="3">Putative secreted protein (Por secretion system target)</fullName>
    </submittedName>
</protein>
<dbReference type="InterPro" id="IPR026444">
    <property type="entry name" value="Secre_tail"/>
</dbReference>
<dbReference type="AlphaFoldDB" id="A0A3E0ETU8"/>
<evidence type="ECO:0000256" key="1">
    <source>
        <dbReference type="ARBA" id="ARBA00022729"/>
    </source>
</evidence>
<dbReference type="Proteomes" id="UP000257136">
    <property type="component" value="Unassembled WGS sequence"/>
</dbReference>
<comment type="caution">
    <text evidence="3">The sequence shown here is derived from an EMBL/GenBank/DDBJ whole genome shotgun (WGS) entry which is preliminary data.</text>
</comment>
<accession>A0A3E0ETU8</accession>
<proteinExistence type="predicted"/>
<dbReference type="NCBIfam" id="TIGR04183">
    <property type="entry name" value="Por_Secre_tail"/>
    <property type="match status" value="1"/>
</dbReference>
<evidence type="ECO:0000259" key="2">
    <source>
        <dbReference type="Pfam" id="PF18962"/>
    </source>
</evidence>
<dbReference type="RefSeq" id="WP_115809274.1">
    <property type="nucleotide sequence ID" value="NZ_QUNI01000001.1"/>
</dbReference>
<dbReference type="Pfam" id="PF18962">
    <property type="entry name" value="Por_Secre_tail"/>
    <property type="match status" value="1"/>
</dbReference>